<dbReference type="Proteomes" id="UP000814176">
    <property type="component" value="Unassembled WGS sequence"/>
</dbReference>
<dbReference type="InterPro" id="IPR045339">
    <property type="entry name" value="DUF6534"/>
</dbReference>
<name>A0ABQ8KS79_9APHY</name>
<feature type="region of interest" description="Disordered" evidence="1">
    <location>
        <begin position="280"/>
        <end position="313"/>
    </location>
</feature>
<protein>
    <recommendedName>
        <fullName evidence="3">DUF6534 domain-containing protein</fullName>
    </recommendedName>
</protein>
<sequence>MSSLASLLGPELIGFAFNWALQGAFSVQVYIYYLCFPTDSIYLKCIVYSTLVLEWSQTALLTSSSFYRFAAHYGDFASLLSDDVFWITLFIMPAFTAAMVQSFYAWRISIISQRRIFTIVVLFFVVFAFVAGIVGAVSLKNLHVFSGQYSDYAVTWDVATNLWLWCSILVDTMIAGFMLYSLRRFRSCRKDSDVLINRIGKLVIETGCLTVAGAVTTLVCWYAFSTTVALFPSQFLSKLYANSLMMSLNNRAFLHGQISNVHVERSPLILHMTSRQARHDAPLAADPDASNGPTGVDLPPTIDDDRESYKSTK</sequence>
<evidence type="ECO:0000259" key="3">
    <source>
        <dbReference type="Pfam" id="PF20152"/>
    </source>
</evidence>
<feature type="transmembrane region" description="Helical" evidence="2">
    <location>
        <begin position="84"/>
        <end position="104"/>
    </location>
</feature>
<accession>A0ABQ8KS79</accession>
<evidence type="ECO:0000313" key="4">
    <source>
        <dbReference type="EMBL" id="KAH9841660.1"/>
    </source>
</evidence>
<dbReference type="GeneID" id="72007735"/>
<dbReference type="RefSeq" id="XP_047782959.1">
    <property type="nucleotide sequence ID" value="XM_047927003.1"/>
</dbReference>
<feature type="transmembrane region" description="Helical" evidence="2">
    <location>
        <begin position="116"/>
        <end position="142"/>
    </location>
</feature>
<comment type="caution">
    <text evidence="4">The sequence shown here is derived from an EMBL/GenBank/DDBJ whole genome shotgun (WGS) entry which is preliminary data.</text>
</comment>
<keyword evidence="2" id="KW-0812">Transmembrane</keyword>
<evidence type="ECO:0000256" key="2">
    <source>
        <dbReference type="SAM" id="Phobius"/>
    </source>
</evidence>
<organism evidence="4 5">
    <name type="scientific">Rhodofomes roseus</name>
    <dbReference type="NCBI Taxonomy" id="34475"/>
    <lineage>
        <taxon>Eukaryota</taxon>
        <taxon>Fungi</taxon>
        <taxon>Dikarya</taxon>
        <taxon>Basidiomycota</taxon>
        <taxon>Agaricomycotina</taxon>
        <taxon>Agaricomycetes</taxon>
        <taxon>Polyporales</taxon>
        <taxon>Rhodofomes</taxon>
    </lineage>
</organism>
<dbReference type="EMBL" id="JADCUA010000003">
    <property type="protein sequence ID" value="KAH9841660.1"/>
    <property type="molecule type" value="Genomic_DNA"/>
</dbReference>
<feature type="transmembrane region" description="Helical" evidence="2">
    <location>
        <begin position="162"/>
        <end position="182"/>
    </location>
</feature>
<feature type="transmembrane region" description="Helical" evidence="2">
    <location>
        <begin position="202"/>
        <end position="224"/>
    </location>
</feature>
<gene>
    <name evidence="4" type="ORF">C8Q71DRAFT_854021</name>
</gene>
<keyword evidence="5" id="KW-1185">Reference proteome</keyword>
<feature type="domain" description="DUF6534" evidence="3">
    <location>
        <begin position="167"/>
        <end position="252"/>
    </location>
</feature>
<dbReference type="PANTHER" id="PTHR40465">
    <property type="entry name" value="CHROMOSOME 1, WHOLE GENOME SHOTGUN SEQUENCE"/>
    <property type="match status" value="1"/>
</dbReference>
<proteinExistence type="predicted"/>
<evidence type="ECO:0000313" key="5">
    <source>
        <dbReference type="Proteomes" id="UP000814176"/>
    </source>
</evidence>
<reference evidence="4 5" key="1">
    <citation type="journal article" date="2021" name="Environ. Microbiol.">
        <title>Gene family expansions and transcriptome signatures uncover fungal adaptations to wood decay.</title>
        <authorList>
            <person name="Hage H."/>
            <person name="Miyauchi S."/>
            <person name="Viragh M."/>
            <person name="Drula E."/>
            <person name="Min B."/>
            <person name="Chaduli D."/>
            <person name="Navarro D."/>
            <person name="Favel A."/>
            <person name="Norest M."/>
            <person name="Lesage-Meessen L."/>
            <person name="Balint B."/>
            <person name="Merenyi Z."/>
            <person name="de Eugenio L."/>
            <person name="Morin E."/>
            <person name="Martinez A.T."/>
            <person name="Baldrian P."/>
            <person name="Stursova M."/>
            <person name="Martinez M.J."/>
            <person name="Novotny C."/>
            <person name="Magnuson J.K."/>
            <person name="Spatafora J.W."/>
            <person name="Maurice S."/>
            <person name="Pangilinan J."/>
            <person name="Andreopoulos W."/>
            <person name="LaButti K."/>
            <person name="Hundley H."/>
            <person name="Na H."/>
            <person name="Kuo A."/>
            <person name="Barry K."/>
            <person name="Lipzen A."/>
            <person name="Henrissat B."/>
            <person name="Riley R."/>
            <person name="Ahrendt S."/>
            <person name="Nagy L.G."/>
            <person name="Grigoriev I.V."/>
            <person name="Martin F."/>
            <person name="Rosso M.N."/>
        </authorList>
    </citation>
    <scope>NUCLEOTIDE SEQUENCE [LARGE SCALE GENOMIC DNA]</scope>
    <source>
        <strain evidence="4 5">CIRM-BRFM 1785</strain>
    </source>
</reference>
<evidence type="ECO:0000256" key="1">
    <source>
        <dbReference type="SAM" id="MobiDB-lite"/>
    </source>
</evidence>
<dbReference type="Pfam" id="PF20152">
    <property type="entry name" value="DUF6534"/>
    <property type="match status" value="1"/>
</dbReference>
<feature type="transmembrane region" description="Helical" evidence="2">
    <location>
        <begin position="45"/>
        <end position="64"/>
    </location>
</feature>
<keyword evidence="2" id="KW-0472">Membrane</keyword>
<feature type="transmembrane region" description="Helical" evidence="2">
    <location>
        <begin position="12"/>
        <end position="33"/>
    </location>
</feature>
<dbReference type="PANTHER" id="PTHR40465:SF1">
    <property type="entry name" value="DUF6534 DOMAIN-CONTAINING PROTEIN"/>
    <property type="match status" value="1"/>
</dbReference>
<keyword evidence="2" id="KW-1133">Transmembrane helix</keyword>